<dbReference type="Gene3D" id="1.10.3720.10">
    <property type="entry name" value="MetI-like"/>
    <property type="match status" value="1"/>
</dbReference>
<feature type="transmembrane region" description="Helical" evidence="11">
    <location>
        <begin position="327"/>
        <end position="352"/>
    </location>
</feature>
<dbReference type="PANTHER" id="PTHR47314">
    <property type="entry name" value="MALTOSE/MALTODEXTRIN TRANSPORT SYSTEM PERMEASE PROTEIN MALF"/>
    <property type="match status" value="1"/>
</dbReference>
<keyword evidence="6 12" id="KW-0997">Cell inner membrane</keyword>
<organism evidence="15 16">
    <name type="scientific">Serratia rubidaea</name>
    <name type="common">Serratia marinorubra</name>
    <dbReference type="NCBI Taxonomy" id="61652"/>
    <lineage>
        <taxon>Bacteria</taxon>
        <taxon>Pseudomonadati</taxon>
        <taxon>Pseudomonadota</taxon>
        <taxon>Gammaproteobacteria</taxon>
        <taxon>Enterobacterales</taxon>
        <taxon>Yersiniaceae</taxon>
        <taxon>Serratia</taxon>
    </lineage>
</organism>
<evidence type="ECO:0000256" key="12">
    <source>
        <dbReference type="RuleBase" id="RU367050"/>
    </source>
</evidence>
<evidence type="ECO:0000256" key="1">
    <source>
        <dbReference type="ARBA" id="ARBA00002264"/>
    </source>
</evidence>
<keyword evidence="4 11" id="KW-0813">Transport</keyword>
<evidence type="ECO:0000256" key="5">
    <source>
        <dbReference type="ARBA" id="ARBA00022475"/>
    </source>
</evidence>
<dbReference type="InterPro" id="IPR035906">
    <property type="entry name" value="MetI-like_sf"/>
</dbReference>
<dbReference type="EMBL" id="LR134493">
    <property type="protein sequence ID" value="VEI64673.1"/>
    <property type="molecule type" value="Genomic_DNA"/>
</dbReference>
<feature type="transmembrane region" description="Helical" evidence="11">
    <location>
        <begin position="292"/>
        <end position="315"/>
    </location>
</feature>
<dbReference type="GO" id="GO:1990060">
    <property type="term" value="C:maltose transport complex"/>
    <property type="evidence" value="ECO:0007669"/>
    <property type="project" value="TreeGrafter"/>
</dbReference>
<feature type="transmembrane region" description="Helical" evidence="11">
    <location>
        <begin position="47"/>
        <end position="65"/>
    </location>
</feature>
<name>A0A3S4YNF4_SERRU</name>
<dbReference type="InterPro" id="IPR035277">
    <property type="entry name" value="MalF_N"/>
</dbReference>
<dbReference type="GO" id="GO:0015423">
    <property type="term" value="F:ABC-type maltose transporter activity"/>
    <property type="evidence" value="ECO:0007669"/>
    <property type="project" value="TreeGrafter"/>
</dbReference>
<evidence type="ECO:0000313" key="17">
    <source>
        <dbReference type="Proteomes" id="UP000624159"/>
    </source>
</evidence>
<protein>
    <recommendedName>
        <fullName evidence="12">Maltose/maltodextrin transport system permease protein</fullName>
    </recommendedName>
</protein>
<evidence type="ECO:0000313" key="14">
    <source>
        <dbReference type="EMBL" id="MBH1931163.1"/>
    </source>
</evidence>
<dbReference type="FunFam" id="1.20.58.370:FF:000001">
    <property type="entry name" value="Maltose ABC transporter permease MalF"/>
    <property type="match status" value="1"/>
</dbReference>
<dbReference type="FunFam" id="1.10.3720.10:FF:000030">
    <property type="entry name" value="Maltose ABC transporter permease MalF"/>
    <property type="match status" value="1"/>
</dbReference>
<evidence type="ECO:0000313" key="15">
    <source>
        <dbReference type="EMBL" id="VEI64673.1"/>
    </source>
</evidence>
<evidence type="ECO:0000259" key="13">
    <source>
        <dbReference type="PROSITE" id="PS50928"/>
    </source>
</evidence>
<evidence type="ECO:0000256" key="7">
    <source>
        <dbReference type="ARBA" id="ARBA00022597"/>
    </source>
</evidence>
<feature type="domain" description="ABC transmembrane type-1" evidence="13">
    <location>
        <begin position="293"/>
        <end position="517"/>
    </location>
</feature>
<keyword evidence="5" id="KW-1003">Cell membrane</keyword>
<evidence type="ECO:0000313" key="16">
    <source>
        <dbReference type="Proteomes" id="UP000281904"/>
    </source>
</evidence>
<evidence type="ECO:0000256" key="9">
    <source>
        <dbReference type="ARBA" id="ARBA00022989"/>
    </source>
</evidence>
<evidence type="ECO:0000256" key="3">
    <source>
        <dbReference type="ARBA" id="ARBA00009047"/>
    </source>
</evidence>
<dbReference type="GO" id="GO:0042956">
    <property type="term" value="P:maltodextrin transmembrane transport"/>
    <property type="evidence" value="ECO:0007669"/>
    <property type="project" value="TreeGrafter"/>
</dbReference>
<evidence type="ECO:0000256" key="6">
    <source>
        <dbReference type="ARBA" id="ARBA00022519"/>
    </source>
</evidence>
<dbReference type="Gene3D" id="1.20.58.370">
    <property type="entry name" value="MalF N-terminal region-like"/>
    <property type="match status" value="1"/>
</dbReference>
<sequence>MQFAHAGLPTRQKSKWWQHDGLKWLTIGLFSLISCYLIVLMYAQGEYLFAIMTLILVSAGLYIFANRRAYAWRYVYPGIAGMGLFVLFPLICTIAIAFTNYSSTNQLTFERAQSVLMQRQFQTGKTFTFGLYPTADRQWQLLLTHPDGGESLLSAPFSLNNGGAPQQVTLTADAATPAGERATLRVITQHRQALSQLSAQLPDGGILRMSSLRQFSGTGPLYTLADDGKTLTNNQTQVQYRPNDDTGFYQAVSADGRWGQETLSPGYTVVSGWKNFLRVAQDEGIKQPFISIFVWTLVFSLLSVALTVAVGMVLACVVQWEALKGKAVYRVLLILPYAVPSFISILIFKGLFNQSFGEINMMLSALFGIKPAWFSDPLTAKSMILIVNTWLGYPYMMILCMGLLKAIPDDLYEASALDGAGPLQNFFRITFPLLIKPLTPLMIASFAFNFNNFVLIQLLTNGGPDMIGTTTPAGYTDLLVSYTYRIAFEGGGGQDFGLAAAIATLIFLLVGALAILNLKASKMNFD</sequence>
<dbReference type="Gene3D" id="3.10.650.10">
    <property type="entry name" value="MalF N-terminal region-like"/>
    <property type="match status" value="1"/>
</dbReference>
<evidence type="ECO:0000256" key="2">
    <source>
        <dbReference type="ARBA" id="ARBA00004429"/>
    </source>
</evidence>
<comment type="function">
    <text evidence="1 12">Part of the ABC transporter complex MalEFGK involved in maltose/maltodextrin import. Probably responsible for the translocation of the substrate across the membrane.</text>
</comment>
<dbReference type="Proteomes" id="UP000624159">
    <property type="component" value="Unassembled WGS sequence"/>
</dbReference>
<comment type="subcellular location">
    <subcellularLocation>
        <location evidence="2 12">Cell inner membrane</location>
        <topology evidence="2 12">Multi-pass membrane protein</topology>
    </subcellularLocation>
    <subcellularLocation>
        <location evidence="11">Cell membrane</location>
        <topology evidence="11">Multi-pass membrane protein</topology>
    </subcellularLocation>
</comment>
<dbReference type="CDD" id="cd06261">
    <property type="entry name" value="TM_PBP2"/>
    <property type="match status" value="1"/>
</dbReference>
<dbReference type="SUPFAM" id="SSF161098">
    <property type="entry name" value="MetI-like"/>
    <property type="match status" value="1"/>
</dbReference>
<dbReference type="Gene3D" id="2.40.430.10">
    <property type="entry name" value="D-maltodextrin-binding protein, MBP"/>
    <property type="match status" value="1"/>
</dbReference>
<dbReference type="Pfam" id="PF20872">
    <property type="entry name" value="MalF_N_TM"/>
    <property type="match status" value="1"/>
</dbReference>
<dbReference type="Pfam" id="PF00528">
    <property type="entry name" value="BPD_transp_1"/>
    <property type="match status" value="1"/>
</dbReference>
<dbReference type="InterPro" id="IPR000515">
    <property type="entry name" value="MetI-like"/>
</dbReference>
<feature type="transmembrane region" description="Helical" evidence="11">
    <location>
        <begin position="383"/>
        <end position="404"/>
    </location>
</feature>
<evidence type="ECO:0000256" key="10">
    <source>
        <dbReference type="ARBA" id="ARBA00023136"/>
    </source>
</evidence>
<proteinExistence type="inferred from homology"/>
<dbReference type="AlphaFoldDB" id="A0A3S4YNF4"/>
<dbReference type="PANTHER" id="PTHR47314:SF1">
    <property type="entry name" value="MALTOSE_MALTODEXTRIN TRANSPORT SYSTEM PERMEASE PROTEIN MALF"/>
    <property type="match status" value="1"/>
</dbReference>
<dbReference type="RefSeq" id="WP_126531204.1">
    <property type="nucleotide sequence ID" value="NZ_JADULK010000008.1"/>
</dbReference>
<dbReference type="InterPro" id="IPR047103">
    <property type="entry name" value="MalF_P2_sf"/>
</dbReference>
<keyword evidence="8 11" id="KW-0812">Transmembrane</keyword>
<keyword evidence="10 11" id="KW-0472">Membrane</keyword>
<dbReference type="InterPro" id="IPR029345">
    <property type="entry name" value="MalF_P2"/>
</dbReference>
<accession>A0A3S4YNF4</accession>
<dbReference type="SUPFAM" id="SSF160964">
    <property type="entry name" value="MalF N-terminal region-like"/>
    <property type="match status" value="1"/>
</dbReference>
<dbReference type="Proteomes" id="UP000281904">
    <property type="component" value="Chromosome"/>
</dbReference>
<comment type="subunit">
    <text evidence="12">The complex is composed of two ATP-binding proteins (MalK), two transmembrane proteins (MalG and MalF) and a solute-binding protein (MalE).</text>
</comment>
<dbReference type="PROSITE" id="PS50928">
    <property type="entry name" value="ABC_TM1"/>
    <property type="match status" value="1"/>
</dbReference>
<dbReference type="Pfam" id="PF14785">
    <property type="entry name" value="MalF_P2"/>
    <property type="match status" value="1"/>
</dbReference>
<comment type="similarity">
    <text evidence="3 12">Belongs to the binding-protein-dependent transport system permease family. MalFG subfamily.</text>
</comment>
<evidence type="ECO:0000256" key="11">
    <source>
        <dbReference type="RuleBase" id="RU363032"/>
    </source>
</evidence>
<dbReference type="EMBL" id="JADULK010000008">
    <property type="protein sequence ID" value="MBH1931163.1"/>
    <property type="molecule type" value="Genomic_DNA"/>
</dbReference>
<reference evidence="15 16" key="1">
    <citation type="submission" date="2018-12" db="EMBL/GenBank/DDBJ databases">
        <authorList>
            <consortium name="Pathogen Informatics"/>
        </authorList>
    </citation>
    <scope>NUCLEOTIDE SEQUENCE [LARGE SCALE GENOMIC DNA]</scope>
    <source>
        <strain evidence="15 16">NCTC10036</strain>
    </source>
</reference>
<feature type="transmembrane region" description="Helical" evidence="11">
    <location>
        <begin position="21"/>
        <end position="41"/>
    </location>
</feature>
<keyword evidence="9 11" id="KW-1133">Transmembrane helix</keyword>
<feature type="transmembrane region" description="Helical" evidence="11">
    <location>
        <begin position="496"/>
        <end position="518"/>
    </location>
</feature>
<reference evidence="14 17" key="2">
    <citation type="submission" date="2020-11" db="EMBL/GenBank/DDBJ databases">
        <title>Enhanced detection system for hospital associated transmission using whole genome sequencing surveillance.</title>
        <authorList>
            <person name="Harrison L.H."/>
            <person name="Van Tyne D."/>
            <person name="Marsh J.W."/>
            <person name="Griffith M.P."/>
            <person name="Snyder D.J."/>
            <person name="Cooper V.S."/>
            <person name="Mustapha M."/>
        </authorList>
    </citation>
    <scope>NUCLEOTIDE SEQUENCE [LARGE SCALE GENOMIC DNA]</scope>
    <source>
        <strain evidence="14 17">SER00230</strain>
    </source>
</reference>
<evidence type="ECO:0000256" key="8">
    <source>
        <dbReference type="ARBA" id="ARBA00022692"/>
    </source>
</evidence>
<evidence type="ECO:0000256" key="4">
    <source>
        <dbReference type="ARBA" id="ARBA00022448"/>
    </source>
</evidence>
<keyword evidence="17" id="KW-1185">Reference proteome</keyword>
<dbReference type="NCBIfam" id="NF008232">
    <property type="entry name" value="PRK10999.1"/>
    <property type="match status" value="1"/>
</dbReference>
<feature type="transmembrane region" description="Helical" evidence="11">
    <location>
        <begin position="74"/>
        <end position="98"/>
    </location>
</feature>
<gene>
    <name evidence="15" type="primary">malF</name>
    <name evidence="14" type="ORF">I5U13_16040</name>
    <name evidence="15" type="ORF">NCTC10036_01957</name>
</gene>
<dbReference type="InterPro" id="IPR048464">
    <property type="entry name" value="MalF_N_TM"/>
</dbReference>
<keyword evidence="7 12" id="KW-0762">Sugar transport</keyword>